<gene>
    <name evidence="2" type="ORF">DRV85_14055</name>
</gene>
<dbReference type="GO" id="GO:0015024">
    <property type="term" value="F:glucuronate-2-sulfatase activity"/>
    <property type="evidence" value="ECO:0007669"/>
    <property type="project" value="TreeGrafter"/>
</dbReference>
<sequence length="480" mass="52196">MSGMRNLVVVVSDEHRASHMGAYGNRHVRTPNLDRIAAQGRRYRCAVTPSPICVPARAAMATGLYPHRTGYWDNAMAYDGRVPSWGHALRAAGVQVESIGKLHYCDAEADTGFARQHLPMHVTGGTGMIWGSVRDPLPELPRRDRPRMIGDYVGPGETDYSRYDAAVTERTEAWLHARHPEDAPWVLFVGLVSPHFPLVAPERFAALYPPGSLPAPALRPEAGYRRHPWVQAMHDFHPHDADFRDAGERAEAVRMYHALCSYLDENVGRIHRALHEAGLGETTGFVYTSDHGDNLGDRGLWGKSTLYDGSVAVPFVMTGPGVTPGRVEDGPVSLIDLYPTILDVAGVTPPADRAGLSLLPDNAVPRDRVVFSEYHAVGAVSGAFMIRKGRWKYNHYVGFPPELFDMQTDPGETRDLAADPARAGTIAELHAELLAICDPEDVDARAKADQAALIERHGGREAALGLGNTGATPTPLGGGQ</sequence>
<dbReference type="PANTHER" id="PTHR46615">
    <property type="entry name" value="ARYLSULFATASE K"/>
    <property type="match status" value="1"/>
</dbReference>
<dbReference type="OrthoDB" id="9795675at2"/>
<dbReference type="Proteomes" id="UP000253370">
    <property type="component" value="Unassembled WGS sequence"/>
</dbReference>
<proteinExistence type="predicted"/>
<reference evidence="2 3" key="1">
    <citation type="submission" date="2018-07" db="EMBL/GenBank/DDBJ databases">
        <title>Rhodosalinus sp. strain E84T genomic sequence and assembly.</title>
        <authorList>
            <person name="Liu Z.-W."/>
            <person name="Lu D.-C."/>
        </authorList>
    </citation>
    <scope>NUCLEOTIDE SEQUENCE [LARGE SCALE GENOMIC DNA]</scope>
    <source>
        <strain evidence="2 3">E84</strain>
    </source>
</reference>
<evidence type="ECO:0000313" key="2">
    <source>
        <dbReference type="EMBL" id="RBI83775.1"/>
    </source>
</evidence>
<dbReference type="Gene3D" id="3.40.720.10">
    <property type="entry name" value="Alkaline Phosphatase, subunit A"/>
    <property type="match status" value="1"/>
</dbReference>
<dbReference type="Pfam" id="PF00884">
    <property type="entry name" value="Sulfatase"/>
    <property type="match status" value="1"/>
</dbReference>
<keyword evidence="3" id="KW-1185">Reference proteome</keyword>
<dbReference type="AlphaFoldDB" id="A0A365U5S6"/>
<evidence type="ECO:0000313" key="3">
    <source>
        <dbReference type="Proteomes" id="UP000253370"/>
    </source>
</evidence>
<comment type="caution">
    <text evidence="2">The sequence shown here is derived from an EMBL/GenBank/DDBJ whole genome shotgun (WGS) entry which is preliminary data.</text>
</comment>
<dbReference type="SUPFAM" id="SSF53649">
    <property type="entry name" value="Alkaline phosphatase-like"/>
    <property type="match status" value="1"/>
</dbReference>
<protein>
    <submittedName>
        <fullName evidence="2">Sulfatase</fullName>
    </submittedName>
</protein>
<dbReference type="CDD" id="cd16037">
    <property type="entry name" value="sulfatase_like"/>
    <property type="match status" value="1"/>
</dbReference>
<dbReference type="PANTHER" id="PTHR46615:SF1">
    <property type="entry name" value="ARYLSULFATASE K"/>
    <property type="match status" value="1"/>
</dbReference>
<feature type="domain" description="Sulfatase N-terminal" evidence="1">
    <location>
        <begin position="5"/>
        <end position="347"/>
    </location>
</feature>
<dbReference type="RefSeq" id="WP_113290115.1">
    <property type="nucleotide sequence ID" value="NZ_QNTQ01000014.1"/>
</dbReference>
<dbReference type="InterPro" id="IPR051849">
    <property type="entry name" value="GAG-degrading_sulfatase"/>
</dbReference>
<dbReference type="GO" id="GO:0004065">
    <property type="term" value="F:arylsulfatase activity"/>
    <property type="evidence" value="ECO:0007669"/>
    <property type="project" value="TreeGrafter"/>
</dbReference>
<evidence type="ECO:0000259" key="1">
    <source>
        <dbReference type="Pfam" id="PF00884"/>
    </source>
</evidence>
<dbReference type="InterPro" id="IPR017850">
    <property type="entry name" value="Alkaline_phosphatase_core_sf"/>
</dbReference>
<accession>A0A365U5S6</accession>
<dbReference type="EMBL" id="QNTQ01000014">
    <property type="protein sequence ID" value="RBI83775.1"/>
    <property type="molecule type" value="Genomic_DNA"/>
</dbReference>
<dbReference type="InterPro" id="IPR000917">
    <property type="entry name" value="Sulfatase_N"/>
</dbReference>
<name>A0A365U5S6_9RHOB</name>
<organism evidence="2 3">
    <name type="scientific">Rhodosalinus halophilus</name>
    <dbReference type="NCBI Taxonomy" id="2259333"/>
    <lineage>
        <taxon>Bacteria</taxon>
        <taxon>Pseudomonadati</taxon>
        <taxon>Pseudomonadota</taxon>
        <taxon>Alphaproteobacteria</taxon>
        <taxon>Rhodobacterales</taxon>
        <taxon>Paracoccaceae</taxon>
        <taxon>Rhodosalinus</taxon>
    </lineage>
</organism>